<dbReference type="EMBL" id="JAEMUH010000004">
    <property type="protein sequence ID" value="MBJ7550163.1"/>
    <property type="molecule type" value="Genomic_DNA"/>
</dbReference>
<organism evidence="1 2">
    <name type="scientific">Marinomonas ostreistagni</name>
    <dbReference type="NCBI Taxonomy" id="359209"/>
    <lineage>
        <taxon>Bacteria</taxon>
        <taxon>Pseudomonadati</taxon>
        <taxon>Pseudomonadota</taxon>
        <taxon>Gammaproteobacteria</taxon>
        <taxon>Oceanospirillales</taxon>
        <taxon>Oceanospirillaceae</taxon>
        <taxon>Marinomonas</taxon>
    </lineage>
</organism>
<dbReference type="InterPro" id="IPR011051">
    <property type="entry name" value="RmlC_Cupin_sf"/>
</dbReference>
<dbReference type="Proteomes" id="UP000598488">
    <property type="component" value="Unassembled WGS sequence"/>
</dbReference>
<dbReference type="RefSeq" id="WP_199461797.1">
    <property type="nucleotide sequence ID" value="NZ_JAEMUH010000004.1"/>
</dbReference>
<name>A0ABS0ZAD0_9GAMM</name>
<protein>
    <submittedName>
        <fullName evidence="1">Uncharacterized protein</fullName>
    </submittedName>
</protein>
<reference evidence="1 2" key="1">
    <citation type="submission" date="2020-12" db="EMBL/GenBank/DDBJ databases">
        <title>Comparative genome analysis of fungal antagonists Marinomonas ostreistagni 398 and M. spartinae 468.</title>
        <authorList>
            <person name="Fields J.L."/>
            <person name="Mavrodi O.V."/>
            <person name="Biber P.D."/>
            <person name="Indest K.J."/>
            <person name="Mavrodi D.V."/>
        </authorList>
    </citation>
    <scope>NUCLEOTIDE SEQUENCE [LARGE SCALE GENOMIC DNA]</scope>
    <source>
        <strain evidence="1 2">USM7</strain>
    </source>
</reference>
<evidence type="ECO:0000313" key="2">
    <source>
        <dbReference type="Proteomes" id="UP000598488"/>
    </source>
</evidence>
<sequence length="219" mass="24734">MKATLGQDSWQNIVHHSDLLSIYEIQLSMNEHANHNIALPFDSLLTVTEGQIFLESEGEETSLKANQAAWLSHNQPLKCVALSDSVRLFIVVFVGQTKRDRKRCERFASGTEHKHQLSSGITHWTVESKDLGKIEWVMLPALHKEPAYYLKASEQYILPLNHNGALSITYDQKTAYAIDKSGIVIEKSCSRSLINRSSKPITYLSIISPYPSRSRVLKV</sequence>
<dbReference type="InterPro" id="IPR014710">
    <property type="entry name" value="RmlC-like_jellyroll"/>
</dbReference>
<gene>
    <name evidence="1" type="ORF">JHD44_05685</name>
</gene>
<keyword evidence="2" id="KW-1185">Reference proteome</keyword>
<accession>A0ABS0ZAD0</accession>
<dbReference type="Gene3D" id="2.60.120.10">
    <property type="entry name" value="Jelly Rolls"/>
    <property type="match status" value="1"/>
</dbReference>
<comment type="caution">
    <text evidence="1">The sequence shown here is derived from an EMBL/GenBank/DDBJ whole genome shotgun (WGS) entry which is preliminary data.</text>
</comment>
<dbReference type="SUPFAM" id="SSF51182">
    <property type="entry name" value="RmlC-like cupins"/>
    <property type="match status" value="1"/>
</dbReference>
<proteinExistence type="predicted"/>
<evidence type="ECO:0000313" key="1">
    <source>
        <dbReference type="EMBL" id="MBJ7550163.1"/>
    </source>
</evidence>